<feature type="transmembrane region" description="Helical" evidence="1">
    <location>
        <begin position="63"/>
        <end position="81"/>
    </location>
</feature>
<dbReference type="RefSeq" id="WP_218265767.1">
    <property type="nucleotide sequence ID" value="NZ_CP077716.1"/>
</dbReference>
<feature type="transmembrane region" description="Helical" evidence="1">
    <location>
        <begin position="7"/>
        <end position="25"/>
    </location>
</feature>
<evidence type="ECO:0000313" key="2">
    <source>
        <dbReference type="EMBL" id="QXJ27116.1"/>
    </source>
</evidence>
<protein>
    <submittedName>
        <fullName evidence="3">Uncharacterized protein</fullName>
    </submittedName>
</protein>
<keyword evidence="1" id="KW-0472">Membrane</keyword>
<gene>
    <name evidence="3" type="ORF">J5U23_02898</name>
    <name evidence="2" type="ORF">J5U23_p2898</name>
</gene>
<organism evidence="3 4">
    <name type="scientific">Saccharolobus shibatae (strain ATCC 51178 / DSM 5389 / JCM 8931 / NBRC 15437 / B12)</name>
    <name type="common">Sulfolobus shibatae</name>
    <dbReference type="NCBI Taxonomy" id="523848"/>
    <lineage>
        <taxon>Archaea</taxon>
        <taxon>Thermoproteota</taxon>
        <taxon>Thermoprotei</taxon>
        <taxon>Sulfolobales</taxon>
        <taxon>Sulfolobaceae</taxon>
        <taxon>Saccharolobus</taxon>
    </lineage>
</organism>
<proteinExistence type="predicted"/>
<dbReference type="EMBL" id="CP077717">
    <property type="protein sequence ID" value="QXJ30009.1"/>
    <property type="molecule type" value="Genomic_DNA"/>
</dbReference>
<keyword evidence="2" id="KW-0614">Plasmid</keyword>
<dbReference type="Proteomes" id="UP000694018">
    <property type="component" value="Chromosome"/>
</dbReference>
<dbReference type="GeneID" id="65564372"/>
<dbReference type="AlphaFoldDB" id="A0A8F5BRI7"/>
<dbReference type="EMBL" id="CP077716">
    <property type="protein sequence ID" value="QXJ27116.1"/>
    <property type="molecule type" value="Genomic_DNA"/>
</dbReference>
<accession>A0A8F5BRI7</accession>
<sequence length="82" mass="9361">MMGLEGAANYLVSLLMQLFNIVYNVGEELFGGLPQTYLTVFAFLVTATLPSALMYVFVAYRKYILYLLLFGWFLFILAVILF</sequence>
<dbReference type="KEGG" id="sshi:J5U23_p2898"/>
<geneLocation type="plasmid" evidence="2 4">
    <name>pB12E5</name>
</geneLocation>
<reference evidence="3" key="1">
    <citation type="journal article" date="2021" name="Environ. Microbiol.">
        <title>New insights into the diversity and evolution of the archaeal mobilome from three complete genomes of Saccharolobus shibatae.</title>
        <authorList>
            <person name="Medvedeva S."/>
            <person name="Brandt D."/>
            <person name="Cvirkaite-Krupovic V."/>
            <person name="Liu Y."/>
            <person name="Severinov K."/>
            <person name="Ishino S."/>
            <person name="Ishino Y."/>
            <person name="Prangishvili D."/>
            <person name="Kalinowski J."/>
            <person name="Krupovic M."/>
        </authorList>
    </citation>
    <scope>NUCLEOTIDE SEQUENCE</scope>
    <source>
        <strain evidence="3">B12</strain>
        <plasmid evidence="2">pB12E5</plasmid>
    </source>
</reference>
<keyword evidence="1" id="KW-0812">Transmembrane</keyword>
<name>A0A8F5BRI7_SACSH</name>
<evidence type="ECO:0000256" key="1">
    <source>
        <dbReference type="SAM" id="Phobius"/>
    </source>
</evidence>
<evidence type="ECO:0000313" key="4">
    <source>
        <dbReference type="Proteomes" id="UP000694018"/>
    </source>
</evidence>
<feature type="transmembrane region" description="Helical" evidence="1">
    <location>
        <begin position="37"/>
        <end position="56"/>
    </location>
</feature>
<evidence type="ECO:0000313" key="3">
    <source>
        <dbReference type="EMBL" id="QXJ30009.1"/>
    </source>
</evidence>
<dbReference type="Proteomes" id="UP000694018">
    <property type="component" value="Plasmid pB12E5"/>
</dbReference>
<dbReference type="KEGG" id="sshi:J5U23_02898"/>
<keyword evidence="1" id="KW-1133">Transmembrane helix</keyword>